<sequence length="356" mass="40278">MRCPYFYSERRIMLVQGSEQLVRDNGDSTQLCRNPRRNLHCRPVQYSHARLQQGSNNSLSSPNFAALPSLHLPLFQAMAAFVGPSFTSLVSVPTRRPCTARSICVPRRSRLEASTKPAEIPGGSHLESLSHESDLSRSLSNLRFGYESESISSSPQLIPPCKLRYRCAQGHIVCAKRGSLACRFCPTCCHQMADPSVSHRGRRLSLFEVQAVAFLRGGTLVSTEYKDARTPLVWKCGQGHFWKARLTNIRNGGSWCPECARLSKKLTMKDMHQLARDKDGVCLSTEYISEYVKMKWRCKEGHEFLLEPNNMRRKPNGARKSSWCKLCQKKKASLERKERTRVEAEKQAKTTVGSQL</sequence>
<protein>
    <recommendedName>
        <fullName evidence="4">Zinc-ribbon domain-containing protein</fullName>
    </recommendedName>
</protein>
<dbReference type="KEGG" id="ccp:CHC_T00001934001"/>
<evidence type="ECO:0008006" key="4">
    <source>
        <dbReference type="Google" id="ProtNLM"/>
    </source>
</evidence>
<evidence type="ECO:0000256" key="1">
    <source>
        <dbReference type="SAM" id="MobiDB-lite"/>
    </source>
</evidence>
<dbReference type="RefSeq" id="XP_005713147.1">
    <property type="nucleotide sequence ID" value="XM_005713090.1"/>
</dbReference>
<gene>
    <name evidence="2" type="ORF">CHC_T00001934001</name>
</gene>
<dbReference type="OrthoDB" id="2419021at2759"/>
<evidence type="ECO:0000313" key="3">
    <source>
        <dbReference type="Proteomes" id="UP000012073"/>
    </source>
</evidence>
<feature type="region of interest" description="Disordered" evidence="1">
    <location>
        <begin position="337"/>
        <end position="356"/>
    </location>
</feature>
<organism evidence="2 3">
    <name type="scientific">Chondrus crispus</name>
    <name type="common">Carrageen Irish moss</name>
    <name type="synonym">Polymorpha crispa</name>
    <dbReference type="NCBI Taxonomy" id="2769"/>
    <lineage>
        <taxon>Eukaryota</taxon>
        <taxon>Rhodophyta</taxon>
        <taxon>Florideophyceae</taxon>
        <taxon>Rhodymeniophycidae</taxon>
        <taxon>Gigartinales</taxon>
        <taxon>Gigartinaceae</taxon>
        <taxon>Chondrus</taxon>
    </lineage>
</organism>
<reference evidence="3" key="1">
    <citation type="journal article" date="2013" name="Proc. Natl. Acad. Sci. U.S.A.">
        <title>Genome structure and metabolic features in the red seaweed Chondrus crispus shed light on evolution of the Archaeplastida.</title>
        <authorList>
            <person name="Collen J."/>
            <person name="Porcel B."/>
            <person name="Carre W."/>
            <person name="Ball S.G."/>
            <person name="Chaparro C."/>
            <person name="Tonon T."/>
            <person name="Barbeyron T."/>
            <person name="Michel G."/>
            <person name="Noel B."/>
            <person name="Valentin K."/>
            <person name="Elias M."/>
            <person name="Artiguenave F."/>
            <person name="Arun A."/>
            <person name="Aury J.M."/>
            <person name="Barbosa-Neto J.F."/>
            <person name="Bothwell J.H."/>
            <person name="Bouget F.Y."/>
            <person name="Brillet L."/>
            <person name="Cabello-Hurtado F."/>
            <person name="Capella-Gutierrez S."/>
            <person name="Charrier B."/>
            <person name="Cladiere L."/>
            <person name="Cock J.M."/>
            <person name="Coelho S.M."/>
            <person name="Colleoni C."/>
            <person name="Czjzek M."/>
            <person name="Da Silva C."/>
            <person name="Delage L."/>
            <person name="Denoeud F."/>
            <person name="Deschamps P."/>
            <person name="Dittami S.M."/>
            <person name="Gabaldon T."/>
            <person name="Gachon C.M."/>
            <person name="Groisillier A."/>
            <person name="Herve C."/>
            <person name="Jabbari K."/>
            <person name="Katinka M."/>
            <person name="Kloareg B."/>
            <person name="Kowalczyk N."/>
            <person name="Labadie K."/>
            <person name="Leblanc C."/>
            <person name="Lopez P.J."/>
            <person name="McLachlan D.H."/>
            <person name="Meslet-Cladiere L."/>
            <person name="Moustafa A."/>
            <person name="Nehr Z."/>
            <person name="Nyvall Collen P."/>
            <person name="Panaud O."/>
            <person name="Partensky F."/>
            <person name="Poulain J."/>
            <person name="Rensing S.A."/>
            <person name="Rousvoal S."/>
            <person name="Samson G."/>
            <person name="Symeonidi A."/>
            <person name="Weissenbach J."/>
            <person name="Zambounis A."/>
            <person name="Wincker P."/>
            <person name="Boyen C."/>
        </authorList>
    </citation>
    <scope>NUCLEOTIDE SEQUENCE [LARGE SCALE GENOMIC DNA]</scope>
    <source>
        <strain evidence="3">cv. Stackhouse</strain>
    </source>
</reference>
<dbReference type="AlphaFoldDB" id="R7Q5Q0"/>
<evidence type="ECO:0000313" key="2">
    <source>
        <dbReference type="EMBL" id="CDF33344.1"/>
    </source>
</evidence>
<dbReference type="GeneID" id="17320864"/>
<dbReference type="EMBL" id="HG001642">
    <property type="protein sequence ID" value="CDF33344.1"/>
    <property type="molecule type" value="Genomic_DNA"/>
</dbReference>
<name>R7Q5Q0_CHOCR</name>
<feature type="compositionally biased region" description="Basic and acidic residues" evidence="1">
    <location>
        <begin position="337"/>
        <end position="348"/>
    </location>
</feature>
<accession>R7Q5Q0</accession>
<keyword evidence="3" id="KW-1185">Reference proteome</keyword>
<proteinExistence type="predicted"/>
<dbReference type="Proteomes" id="UP000012073">
    <property type="component" value="Unassembled WGS sequence"/>
</dbReference>
<dbReference type="Gramene" id="CDF33344">
    <property type="protein sequence ID" value="CDF33344"/>
    <property type="gene ID" value="CHC_T00001934001"/>
</dbReference>